<dbReference type="EMBL" id="PHIG01000059">
    <property type="protein sequence ID" value="PJK27681.1"/>
    <property type="molecule type" value="Genomic_DNA"/>
</dbReference>
<dbReference type="AlphaFoldDB" id="A0A2M9FW53"/>
<dbReference type="Proteomes" id="UP000229498">
    <property type="component" value="Unassembled WGS sequence"/>
</dbReference>
<feature type="region of interest" description="Disordered" evidence="1">
    <location>
        <begin position="237"/>
        <end position="271"/>
    </location>
</feature>
<organism evidence="2 3">
    <name type="scientific">Minwuia thermotolerans</name>
    <dbReference type="NCBI Taxonomy" id="2056226"/>
    <lineage>
        <taxon>Bacteria</taxon>
        <taxon>Pseudomonadati</taxon>
        <taxon>Pseudomonadota</taxon>
        <taxon>Alphaproteobacteria</taxon>
        <taxon>Minwuiales</taxon>
        <taxon>Minwuiaceae</taxon>
        <taxon>Minwuia</taxon>
    </lineage>
</organism>
<name>A0A2M9FW53_9PROT</name>
<keyword evidence="3" id="KW-1185">Reference proteome</keyword>
<feature type="compositionally biased region" description="Acidic residues" evidence="1">
    <location>
        <begin position="257"/>
        <end position="271"/>
    </location>
</feature>
<proteinExistence type="predicted"/>
<dbReference type="OrthoDB" id="581883at2"/>
<sequence length="271" mass="30751">MTNVTAIFKLCVEAIRDGQLIEREGRTDKEFHFQNWFKRRLDGMQLHYDLPGRNTYPDFRMVHSPEGYELKGLAYPGREASYDSNSQVPCGEHNGRQVYYVFGRYPKDPDGNKYPVLDLVLCHGSFLNADNDYVHKNKSFRGFGTYGDILVRDRKMYVLPTPFALVDGTAHHRTLILPADHPVDAGLIEIGEITRREVDQMIVAYSFDLRTNQLATTQVPNPNAGCEHVFKVYRAEGDPTDPVSLHGQNKAQNELVLPDDGEDDESGEVSE</sequence>
<accession>A0A2M9FW53</accession>
<evidence type="ECO:0000313" key="2">
    <source>
        <dbReference type="EMBL" id="PJK27681.1"/>
    </source>
</evidence>
<dbReference type="RefSeq" id="WP_109792423.1">
    <property type="nucleotide sequence ID" value="NZ_PHIG01000059.1"/>
</dbReference>
<protein>
    <submittedName>
        <fullName evidence="2">Uncharacterized protein</fullName>
    </submittedName>
</protein>
<gene>
    <name evidence="2" type="ORF">CVT23_20940</name>
</gene>
<comment type="caution">
    <text evidence="2">The sequence shown here is derived from an EMBL/GenBank/DDBJ whole genome shotgun (WGS) entry which is preliminary data.</text>
</comment>
<reference evidence="2 3" key="1">
    <citation type="submission" date="2017-11" db="EMBL/GenBank/DDBJ databases">
        <title>Draft genome sequence of Rhizobiales bacterium SY3-13.</title>
        <authorList>
            <person name="Sun C."/>
        </authorList>
    </citation>
    <scope>NUCLEOTIDE SEQUENCE [LARGE SCALE GENOMIC DNA]</scope>
    <source>
        <strain evidence="2 3">SY3-13</strain>
    </source>
</reference>
<evidence type="ECO:0000256" key="1">
    <source>
        <dbReference type="SAM" id="MobiDB-lite"/>
    </source>
</evidence>
<evidence type="ECO:0000313" key="3">
    <source>
        <dbReference type="Proteomes" id="UP000229498"/>
    </source>
</evidence>